<dbReference type="STRING" id="445932.Emin_1435"/>
<evidence type="ECO:0000313" key="3">
    <source>
        <dbReference type="Proteomes" id="UP000001029"/>
    </source>
</evidence>
<evidence type="ECO:0000256" key="1">
    <source>
        <dbReference type="SAM" id="Phobius"/>
    </source>
</evidence>
<dbReference type="KEGG" id="emi:Emin_1435"/>
<feature type="transmembrane region" description="Helical" evidence="1">
    <location>
        <begin position="40"/>
        <end position="61"/>
    </location>
</feature>
<name>B2KEN8_ELUMP</name>
<accession>B2KEN8</accession>
<gene>
    <name evidence="2" type="ordered locus">Emin_1435</name>
</gene>
<keyword evidence="1" id="KW-0472">Membrane</keyword>
<dbReference type="RefSeq" id="WP_012415599.1">
    <property type="nucleotide sequence ID" value="NC_010644.1"/>
</dbReference>
<feature type="transmembrane region" description="Helical" evidence="1">
    <location>
        <begin position="6"/>
        <end position="28"/>
    </location>
</feature>
<dbReference type="Proteomes" id="UP000001029">
    <property type="component" value="Chromosome"/>
</dbReference>
<keyword evidence="3" id="KW-1185">Reference proteome</keyword>
<feature type="transmembrane region" description="Helical" evidence="1">
    <location>
        <begin position="96"/>
        <end position="116"/>
    </location>
</feature>
<dbReference type="HOGENOM" id="CLU_1924263_0_0_0"/>
<reference evidence="2 3" key="1">
    <citation type="journal article" date="2009" name="Appl. Environ. Microbiol.">
        <title>Genomic analysis of 'Elusimicrobium minutum,' the first cultivated representative of the phylum 'Elusimicrobia' (formerly termite group 1).</title>
        <authorList>
            <person name="Herlemann D.P.R."/>
            <person name="Geissinger O."/>
            <person name="Ikeda-Ohtsubo W."/>
            <person name="Kunin V."/>
            <person name="Sun H."/>
            <person name="Lapidus A."/>
            <person name="Hugenholtz P."/>
            <person name="Brune A."/>
        </authorList>
    </citation>
    <scope>NUCLEOTIDE SEQUENCE [LARGE SCALE GENOMIC DNA]</scope>
    <source>
        <strain evidence="2 3">Pei191</strain>
    </source>
</reference>
<keyword evidence="1" id="KW-0812">Transmembrane</keyword>
<sequence>MIKSELFNWFLTGAAVYLTPNIICLFFLKYKKELKLTSGIFVFLFSFFQYVILLFGVTLIYRGNLNYNWYLVLFFALSLIKSLMYKILFGGVIKNIILVFLAVDLCAAAIAFYSGALTAFTGNLINAAKIK</sequence>
<keyword evidence="1" id="KW-1133">Transmembrane helix</keyword>
<dbReference type="EMBL" id="CP001055">
    <property type="protein sequence ID" value="ACC98984.1"/>
    <property type="molecule type" value="Genomic_DNA"/>
</dbReference>
<protein>
    <submittedName>
        <fullName evidence="2">Uncharacterized protein</fullName>
    </submittedName>
</protein>
<feature type="transmembrane region" description="Helical" evidence="1">
    <location>
        <begin position="67"/>
        <end position="84"/>
    </location>
</feature>
<dbReference type="AlphaFoldDB" id="B2KEN8"/>
<organism evidence="2 3">
    <name type="scientific">Elusimicrobium minutum (strain Pei191)</name>
    <dbReference type="NCBI Taxonomy" id="445932"/>
    <lineage>
        <taxon>Bacteria</taxon>
        <taxon>Pseudomonadati</taxon>
        <taxon>Elusimicrobiota</taxon>
        <taxon>Elusimicrobia</taxon>
        <taxon>Elusimicrobiales</taxon>
        <taxon>Elusimicrobiaceae</taxon>
        <taxon>Elusimicrobium</taxon>
    </lineage>
</organism>
<evidence type="ECO:0000313" key="2">
    <source>
        <dbReference type="EMBL" id="ACC98984.1"/>
    </source>
</evidence>
<proteinExistence type="predicted"/>